<feature type="region of interest" description="Disordered" evidence="1">
    <location>
        <begin position="64"/>
        <end position="125"/>
    </location>
</feature>
<name>A0A8S5QH89_9CAUD</name>
<accession>A0A8S5QH89</accession>
<proteinExistence type="predicted"/>
<dbReference type="EMBL" id="BK015655">
    <property type="protein sequence ID" value="DAE18424.1"/>
    <property type="molecule type" value="Genomic_DNA"/>
</dbReference>
<evidence type="ECO:0000256" key="1">
    <source>
        <dbReference type="SAM" id="MobiDB-lite"/>
    </source>
</evidence>
<feature type="compositionally biased region" description="Basic and acidic residues" evidence="1">
    <location>
        <begin position="81"/>
        <end position="97"/>
    </location>
</feature>
<feature type="compositionally biased region" description="Polar residues" evidence="1">
    <location>
        <begin position="113"/>
        <end position="122"/>
    </location>
</feature>
<sequence>MLRLPDNPGELAVDTHHVTHRQATNREIITIHTETNTELIRTPRITGQPKLRIETVAARFRVKHRHCQPFPKPHRSLSAKPEGRRGKPACSDRHPDRNNPGNQPSNPCRRWNRPQQSATPDSSPHLHRCICFASRGFTFRFLPPAA</sequence>
<evidence type="ECO:0000313" key="2">
    <source>
        <dbReference type="EMBL" id="DAE18424.1"/>
    </source>
</evidence>
<reference evidence="2" key="1">
    <citation type="journal article" date="2021" name="Proc. Natl. Acad. Sci. U.S.A.">
        <title>A Catalog of Tens of Thousands of Viruses from Human Metagenomes Reveals Hidden Associations with Chronic Diseases.</title>
        <authorList>
            <person name="Tisza M.J."/>
            <person name="Buck C.B."/>
        </authorList>
    </citation>
    <scope>NUCLEOTIDE SEQUENCE</scope>
    <source>
        <strain evidence="2">Ctsi73</strain>
    </source>
</reference>
<protein>
    <submittedName>
        <fullName evidence="2">Uncharacterized protein</fullName>
    </submittedName>
</protein>
<organism evidence="2">
    <name type="scientific">Siphoviridae sp. ctsi73</name>
    <dbReference type="NCBI Taxonomy" id="2825698"/>
    <lineage>
        <taxon>Viruses</taxon>
        <taxon>Duplodnaviria</taxon>
        <taxon>Heunggongvirae</taxon>
        <taxon>Uroviricota</taxon>
        <taxon>Caudoviricetes</taxon>
    </lineage>
</organism>
<feature type="compositionally biased region" description="Basic residues" evidence="1">
    <location>
        <begin position="64"/>
        <end position="77"/>
    </location>
</feature>